<protein>
    <submittedName>
        <fullName evidence="5">Efflux RND transporter periplasmic adaptor subunit</fullName>
    </submittedName>
</protein>
<dbReference type="AlphaFoldDB" id="A0A4Q1D5T2"/>
<evidence type="ECO:0000313" key="6">
    <source>
        <dbReference type="Proteomes" id="UP000290545"/>
    </source>
</evidence>
<dbReference type="InterPro" id="IPR058792">
    <property type="entry name" value="Beta-barrel_RND_2"/>
</dbReference>
<dbReference type="NCBIfam" id="TIGR01730">
    <property type="entry name" value="RND_mfp"/>
    <property type="match status" value="1"/>
</dbReference>
<dbReference type="InterPro" id="IPR058624">
    <property type="entry name" value="MdtA-like_HH"/>
</dbReference>
<comment type="caution">
    <text evidence="5">The sequence shown here is derived from an EMBL/GenBank/DDBJ whole genome shotgun (WGS) entry which is preliminary data.</text>
</comment>
<evidence type="ECO:0000313" key="5">
    <source>
        <dbReference type="EMBL" id="RXK83912.1"/>
    </source>
</evidence>
<evidence type="ECO:0000259" key="2">
    <source>
        <dbReference type="Pfam" id="PF25876"/>
    </source>
</evidence>
<proteinExistence type="inferred from homology"/>
<dbReference type="Gene3D" id="2.40.50.100">
    <property type="match status" value="1"/>
</dbReference>
<keyword evidence="6" id="KW-1185">Reference proteome</keyword>
<evidence type="ECO:0000259" key="3">
    <source>
        <dbReference type="Pfam" id="PF25917"/>
    </source>
</evidence>
<dbReference type="Proteomes" id="UP000290545">
    <property type="component" value="Unassembled WGS sequence"/>
</dbReference>
<dbReference type="PANTHER" id="PTHR30469">
    <property type="entry name" value="MULTIDRUG RESISTANCE PROTEIN MDTA"/>
    <property type="match status" value="1"/>
</dbReference>
<accession>A0A4Q1D5T2</accession>
<dbReference type="Gene3D" id="1.10.287.470">
    <property type="entry name" value="Helix hairpin bin"/>
    <property type="match status" value="1"/>
</dbReference>
<gene>
    <name evidence="5" type="ORF">ESB13_17745</name>
</gene>
<reference evidence="5 6" key="1">
    <citation type="submission" date="2019-01" db="EMBL/GenBank/DDBJ databases">
        <title>Filimonas sp. strain TTM-71.</title>
        <authorList>
            <person name="Chen W.-M."/>
        </authorList>
    </citation>
    <scope>NUCLEOTIDE SEQUENCE [LARGE SCALE GENOMIC DNA]</scope>
    <source>
        <strain evidence="5 6">TTM-71</strain>
    </source>
</reference>
<dbReference type="Pfam" id="PF25917">
    <property type="entry name" value="BSH_RND"/>
    <property type="match status" value="1"/>
</dbReference>
<feature type="domain" description="Multidrug resistance protein MdtA-like barrel-sandwich hybrid" evidence="3">
    <location>
        <begin position="61"/>
        <end position="178"/>
    </location>
</feature>
<evidence type="ECO:0000256" key="1">
    <source>
        <dbReference type="ARBA" id="ARBA00009477"/>
    </source>
</evidence>
<feature type="domain" description="CusB-like beta-barrel" evidence="4">
    <location>
        <begin position="194"/>
        <end position="263"/>
    </location>
</feature>
<organism evidence="5 6">
    <name type="scientific">Filimonas effusa</name>
    <dbReference type="NCBI Taxonomy" id="2508721"/>
    <lineage>
        <taxon>Bacteria</taxon>
        <taxon>Pseudomonadati</taxon>
        <taxon>Bacteroidota</taxon>
        <taxon>Chitinophagia</taxon>
        <taxon>Chitinophagales</taxon>
        <taxon>Chitinophagaceae</taxon>
        <taxon>Filimonas</taxon>
    </lineage>
</organism>
<dbReference type="GO" id="GO:0015562">
    <property type="term" value="F:efflux transmembrane transporter activity"/>
    <property type="evidence" value="ECO:0007669"/>
    <property type="project" value="TreeGrafter"/>
</dbReference>
<dbReference type="RefSeq" id="WP_129004964.1">
    <property type="nucleotide sequence ID" value="NZ_SDHZ01000002.1"/>
</dbReference>
<feature type="domain" description="Multidrug resistance protein MdtA-like alpha-helical hairpin" evidence="2">
    <location>
        <begin position="95"/>
        <end position="154"/>
    </location>
</feature>
<sequence>MLSSRIPAIIACSCLLGACGGKKQNPKASQNQAPIVDVIVAGYTNVTNAVEANGSVLANEFVELRPEVNGRLTYLNVQEGKYVEKGTVIARVNDADLQAQLGKIKVQLELAEKTEQRLRKLLDINGVNQADYDAALNTVNGFKADIDYTLAMIDKTVVRAPFSGTLGLRQVSPGAFVTPTTIIASMQQLNQLKVDFTIPEQYGSLVQTGGTVNVVIDGTDNARHKASVIAIEPQANALTRNLRIRALLPPVSKANPGAFVKVYVGENITQKAILVPSNVIIPSDKNKQVVLVRDGKAAFVNVQTGLRQSSFVAITKGVSQGDTIVVKGVMFATNNNPVKVRNIAQLNNLRDTVNQGQQ</sequence>
<dbReference type="Pfam" id="PF25876">
    <property type="entry name" value="HH_MFP_RND"/>
    <property type="match status" value="1"/>
</dbReference>
<name>A0A4Q1D5T2_9BACT</name>
<dbReference type="SUPFAM" id="SSF111369">
    <property type="entry name" value="HlyD-like secretion proteins"/>
    <property type="match status" value="1"/>
</dbReference>
<dbReference type="InterPro" id="IPR006143">
    <property type="entry name" value="RND_pump_MFP"/>
</dbReference>
<dbReference type="Gene3D" id="2.40.420.20">
    <property type="match status" value="1"/>
</dbReference>
<dbReference type="Gene3D" id="2.40.30.170">
    <property type="match status" value="1"/>
</dbReference>
<dbReference type="InterPro" id="IPR058625">
    <property type="entry name" value="MdtA-like_BSH"/>
</dbReference>
<dbReference type="GO" id="GO:1990281">
    <property type="term" value="C:efflux pump complex"/>
    <property type="evidence" value="ECO:0007669"/>
    <property type="project" value="TreeGrafter"/>
</dbReference>
<dbReference type="Pfam" id="PF25954">
    <property type="entry name" value="Beta-barrel_RND_2"/>
    <property type="match status" value="1"/>
</dbReference>
<dbReference type="OrthoDB" id="9806939at2"/>
<dbReference type="PROSITE" id="PS51257">
    <property type="entry name" value="PROKAR_LIPOPROTEIN"/>
    <property type="match status" value="1"/>
</dbReference>
<dbReference type="PANTHER" id="PTHR30469:SF36">
    <property type="entry name" value="BLL3903 PROTEIN"/>
    <property type="match status" value="1"/>
</dbReference>
<dbReference type="EMBL" id="SDHZ01000002">
    <property type="protein sequence ID" value="RXK83912.1"/>
    <property type="molecule type" value="Genomic_DNA"/>
</dbReference>
<evidence type="ECO:0000259" key="4">
    <source>
        <dbReference type="Pfam" id="PF25954"/>
    </source>
</evidence>
<comment type="similarity">
    <text evidence="1">Belongs to the membrane fusion protein (MFP) (TC 8.A.1) family.</text>
</comment>